<evidence type="ECO:0000256" key="1">
    <source>
        <dbReference type="SAM" id="MobiDB-lite"/>
    </source>
</evidence>
<accession>A0A183I2U1</accession>
<dbReference type="EMBL" id="UZAJ01040564">
    <property type="protein sequence ID" value="VDP15372.1"/>
    <property type="molecule type" value="Genomic_DNA"/>
</dbReference>
<reference evidence="5" key="1">
    <citation type="submission" date="2016-06" db="UniProtKB">
        <authorList>
            <consortium name="WormBaseParasite"/>
        </authorList>
    </citation>
    <scope>IDENTIFICATION</scope>
</reference>
<protein>
    <submittedName>
        <fullName evidence="5">Transmembrane protein</fullName>
    </submittedName>
</protein>
<keyword evidence="2" id="KW-1133">Transmembrane helix</keyword>
<reference evidence="3 4" key="2">
    <citation type="submission" date="2018-11" db="EMBL/GenBank/DDBJ databases">
        <authorList>
            <consortium name="Pathogen Informatics"/>
        </authorList>
    </citation>
    <scope>NUCLEOTIDE SEQUENCE [LARGE SCALE GENOMIC DNA]</scope>
</reference>
<gene>
    <name evidence="3" type="ORF">OFLC_LOCUS14053</name>
</gene>
<keyword evidence="4" id="KW-1185">Reference proteome</keyword>
<feature type="transmembrane region" description="Helical" evidence="2">
    <location>
        <begin position="140"/>
        <end position="159"/>
    </location>
</feature>
<name>A0A183I2U1_9BILA</name>
<organism evidence="5">
    <name type="scientific">Onchocerca flexuosa</name>
    <dbReference type="NCBI Taxonomy" id="387005"/>
    <lineage>
        <taxon>Eukaryota</taxon>
        <taxon>Metazoa</taxon>
        <taxon>Ecdysozoa</taxon>
        <taxon>Nematoda</taxon>
        <taxon>Chromadorea</taxon>
        <taxon>Rhabditida</taxon>
        <taxon>Spirurina</taxon>
        <taxon>Spiruromorpha</taxon>
        <taxon>Filarioidea</taxon>
        <taxon>Onchocercidae</taxon>
        <taxon>Onchocerca</taxon>
    </lineage>
</organism>
<proteinExistence type="predicted"/>
<feature type="region of interest" description="Disordered" evidence="1">
    <location>
        <begin position="66"/>
        <end position="99"/>
    </location>
</feature>
<feature type="region of interest" description="Disordered" evidence="1">
    <location>
        <begin position="1"/>
        <end position="29"/>
    </location>
</feature>
<evidence type="ECO:0000313" key="3">
    <source>
        <dbReference type="EMBL" id="VDP15372.1"/>
    </source>
</evidence>
<evidence type="ECO:0000313" key="4">
    <source>
        <dbReference type="Proteomes" id="UP000267606"/>
    </source>
</evidence>
<feature type="compositionally biased region" description="Basic residues" evidence="1">
    <location>
        <begin position="67"/>
        <end position="77"/>
    </location>
</feature>
<dbReference type="Proteomes" id="UP000267606">
    <property type="component" value="Unassembled WGS sequence"/>
</dbReference>
<dbReference type="AlphaFoldDB" id="A0A183I2U1"/>
<sequence length="161" mass="18477">MQNIDNTLLKGSPRTPDKDPKSGKKEAKRCALTIPKHVNIIPRLPKVDDELHARTIFEPVAVEAHPAKTKPKTRSKLKWKESLESTEKTEESKGSTVDSDQAIRLDIKIKKKATKQKSGKDTTETDEKEQSILWMIIRKILEEILIWFIIIMILIIMRIRG</sequence>
<feature type="compositionally biased region" description="Basic and acidic residues" evidence="1">
    <location>
        <begin position="15"/>
        <end position="29"/>
    </location>
</feature>
<keyword evidence="2" id="KW-0472">Membrane</keyword>
<keyword evidence="2" id="KW-0812">Transmembrane</keyword>
<evidence type="ECO:0000256" key="2">
    <source>
        <dbReference type="SAM" id="Phobius"/>
    </source>
</evidence>
<evidence type="ECO:0000313" key="5">
    <source>
        <dbReference type="WBParaSite" id="OFLC_0001406101-mRNA-1"/>
    </source>
</evidence>
<dbReference type="WBParaSite" id="OFLC_0001406101-mRNA-1">
    <property type="protein sequence ID" value="OFLC_0001406101-mRNA-1"/>
    <property type="gene ID" value="OFLC_0001406101"/>
</dbReference>
<feature type="compositionally biased region" description="Basic and acidic residues" evidence="1">
    <location>
        <begin position="78"/>
        <end position="93"/>
    </location>
</feature>